<dbReference type="Gene3D" id="3.30.565.10">
    <property type="entry name" value="Histidine kinase-like ATPase, C-terminal domain"/>
    <property type="match status" value="1"/>
</dbReference>
<dbReference type="InterPro" id="IPR050980">
    <property type="entry name" value="2C_sensor_his_kinase"/>
</dbReference>
<dbReference type="GO" id="GO:0000155">
    <property type="term" value="F:phosphorelay sensor kinase activity"/>
    <property type="evidence" value="ECO:0007669"/>
    <property type="project" value="InterPro"/>
</dbReference>
<evidence type="ECO:0000256" key="2">
    <source>
        <dbReference type="ARBA" id="ARBA00004651"/>
    </source>
</evidence>
<keyword evidence="8 13" id="KW-0418">Kinase</keyword>
<dbReference type="Proteomes" id="UP001320898">
    <property type="component" value="Unassembled WGS sequence"/>
</dbReference>
<reference evidence="13 14" key="1">
    <citation type="submission" date="2022-04" db="EMBL/GenBank/DDBJ databases">
        <authorList>
            <person name="Ye Y.-Q."/>
            <person name="Du Z.-J."/>
        </authorList>
    </citation>
    <scope>NUCLEOTIDE SEQUENCE [LARGE SCALE GENOMIC DNA]</scope>
    <source>
        <strain evidence="13 14">A6E488</strain>
    </source>
</reference>
<evidence type="ECO:0000259" key="11">
    <source>
        <dbReference type="PROSITE" id="PS50109"/>
    </source>
</evidence>
<dbReference type="SMART" id="SM00387">
    <property type="entry name" value="HATPase_c"/>
    <property type="match status" value="1"/>
</dbReference>
<keyword evidence="6" id="KW-0808">Transferase</keyword>
<evidence type="ECO:0000256" key="8">
    <source>
        <dbReference type="ARBA" id="ARBA00022777"/>
    </source>
</evidence>
<dbReference type="GO" id="GO:0005886">
    <property type="term" value="C:plasma membrane"/>
    <property type="evidence" value="ECO:0007669"/>
    <property type="project" value="UniProtKB-SubCell"/>
</dbReference>
<feature type="domain" description="Histidine kinase" evidence="11">
    <location>
        <begin position="134"/>
        <end position="335"/>
    </location>
</feature>
<dbReference type="SUPFAM" id="SSF47384">
    <property type="entry name" value="Homodimeric domain of signal transducing histidine kinase"/>
    <property type="match status" value="1"/>
</dbReference>
<dbReference type="SUPFAM" id="SSF55874">
    <property type="entry name" value="ATPase domain of HSP90 chaperone/DNA topoisomerase II/histidine kinase"/>
    <property type="match status" value="1"/>
</dbReference>
<sequence length="335" mass="35673">MTRRFVSDKWRPNLGMIVFAVLAVVAALPFTAAVLLEFDENQFQGRYGAAPEILGVLAVAAVTLLVGLVFLRTITRPIAELRRRMSAIGNGDRDAIAPMAQAGTVEIADLAEGVLTMAASLSSRSDYVSTLAAHVSHEFKSPLTSIRGAVELLKDSGATMSEAERARFLDNIEADADRLTALVRRLREFAMAETPGTGGVAALEAVIRAIPDATPNLRIEHHLDPDLKIRMGRESALIVFSHLVDNAAQHGAAVVTITAANEDGTVRIVVADDGAGISPHNRDKLFDAFFTTRRDSGGTGMGLNVVQSMLRAHAGSIRLLESEGGAAFEIRVPAG</sequence>
<feature type="transmembrane region" description="Helical" evidence="10">
    <location>
        <begin position="53"/>
        <end position="75"/>
    </location>
</feature>
<dbReference type="PANTHER" id="PTHR44936">
    <property type="entry name" value="SENSOR PROTEIN CREC"/>
    <property type="match status" value="1"/>
</dbReference>
<dbReference type="SMART" id="SM00304">
    <property type="entry name" value="HAMP"/>
    <property type="match status" value="1"/>
</dbReference>
<dbReference type="InterPro" id="IPR003661">
    <property type="entry name" value="HisK_dim/P_dom"/>
</dbReference>
<evidence type="ECO:0000259" key="12">
    <source>
        <dbReference type="PROSITE" id="PS50885"/>
    </source>
</evidence>
<evidence type="ECO:0000256" key="3">
    <source>
        <dbReference type="ARBA" id="ARBA00012438"/>
    </source>
</evidence>
<keyword evidence="7" id="KW-0547">Nucleotide-binding</keyword>
<evidence type="ECO:0000256" key="9">
    <source>
        <dbReference type="ARBA" id="ARBA00022840"/>
    </source>
</evidence>
<dbReference type="GO" id="GO:0005524">
    <property type="term" value="F:ATP binding"/>
    <property type="evidence" value="ECO:0007669"/>
    <property type="project" value="UniProtKB-KW"/>
</dbReference>
<dbReference type="Gene3D" id="6.10.340.10">
    <property type="match status" value="1"/>
</dbReference>
<dbReference type="Gene3D" id="1.10.287.130">
    <property type="match status" value="1"/>
</dbReference>
<dbReference type="Pfam" id="PF00672">
    <property type="entry name" value="HAMP"/>
    <property type="match status" value="1"/>
</dbReference>
<evidence type="ECO:0000256" key="10">
    <source>
        <dbReference type="SAM" id="Phobius"/>
    </source>
</evidence>
<dbReference type="Pfam" id="PF02518">
    <property type="entry name" value="HATPase_c"/>
    <property type="match status" value="1"/>
</dbReference>
<evidence type="ECO:0000256" key="1">
    <source>
        <dbReference type="ARBA" id="ARBA00000085"/>
    </source>
</evidence>
<comment type="subcellular location">
    <subcellularLocation>
        <location evidence="2">Cell membrane</location>
        <topology evidence="2">Multi-pass membrane protein</topology>
    </subcellularLocation>
</comment>
<comment type="caution">
    <text evidence="13">The sequence shown here is derived from an EMBL/GenBank/DDBJ whole genome shotgun (WGS) entry which is preliminary data.</text>
</comment>
<keyword evidence="10" id="KW-1133">Transmembrane helix</keyword>
<feature type="transmembrane region" description="Helical" evidence="10">
    <location>
        <begin position="12"/>
        <end position="33"/>
    </location>
</feature>
<keyword evidence="4" id="KW-1003">Cell membrane</keyword>
<evidence type="ECO:0000313" key="14">
    <source>
        <dbReference type="Proteomes" id="UP001320898"/>
    </source>
</evidence>
<evidence type="ECO:0000256" key="5">
    <source>
        <dbReference type="ARBA" id="ARBA00022553"/>
    </source>
</evidence>
<dbReference type="PRINTS" id="PR00344">
    <property type="entry name" value="BCTRLSENSOR"/>
</dbReference>
<organism evidence="13 14">
    <name type="scientific">Microbaculum marinisediminis</name>
    <dbReference type="NCBI Taxonomy" id="2931392"/>
    <lineage>
        <taxon>Bacteria</taxon>
        <taxon>Pseudomonadati</taxon>
        <taxon>Pseudomonadota</taxon>
        <taxon>Alphaproteobacteria</taxon>
        <taxon>Hyphomicrobiales</taxon>
        <taxon>Tepidamorphaceae</taxon>
        <taxon>Microbaculum</taxon>
    </lineage>
</organism>
<dbReference type="CDD" id="cd00082">
    <property type="entry name" value="HisKA"/>
    <property type="match status" value="1"/>
</dbReference>
<dbReference type="AlphaFoldDB" id="A0AAW5QY51"/>
<keyword evidence="10" id="KW-0472">Membrane</keyword>
<dbReference type="InterPro" id="IPR036890">
    <property type="entry name" value="HATPase_C_sf"/>
</dbReference>
<keyword evidence="14" id="KW-1185">Reference proteome</keyword>
<keyword evidence="10" id="KW-0812">Transmembrane</keyword>
<dbReference type="CDD" id="cd06225">
    <property type="entry name" value="HAMP"/>
    <property type="match status" value="1"/>
</dbReference>
<dbReference type="InterPro" id="IPR004358">
    <property type="entry name" value="Sig_transdc_His_kin-like_C"/>
</dbReference>
<dbReference type="InterPro" id="IPR003594">
    <property type="entry name" value="HATPase_dom"/>
</dbReference>
<dbReference type="PROSITE" id="PS50109">
    <property type="entry name" value="HIS_KIN"/>
    <property type="match status" value="1"/>
</dbReference>
<dbReference type="InterPro" id="IPR036097">
    <property type="entry name" value="HisK_dim/P_sf"/>
</dbReference>
<dbReference type="EMBL" id="JALIDZ010000005">
    <property type="protein sequence ID" value="MCT8972915.1"/>
    <property type="molecule type" value="Genomic_DNA"/>
</dbReference>
<dbReference type="RefSeq" id="WP_261616486.1">
    <property type="nucleotide sequence ID" value="NZ_JALIDZ010000005.1"/>
</dbReference>
<evidence type="ECO:0000256" key="6">
    <source>
        <dbReference type="ARBA" id="ARBA00022679"/>
    </source>
</evidence>
<feature type="domain" description="HAMP" evidence="12">
    <location>
        <begin position="72"/>
        <end position="126"/>
    </location>
</feature>
<name>A0AAW5QY51_9HYPH</name>
<evidence type="ECO:0000256" key="7">
    <source>
        <dbReference type="ARBA" id="ARBA00022741"/>
    </source>
</evidence>
<dbReference type="InterPro" id="IPR005467">
    <property type="entry name" value="His_kinase_dom"/>
</dbReference>
<keyword evidence="9" id="KW-0067">ATP-binding</keyword>
<dbReference type="SMART" id="SM00388">
    <property type="entry name" value="HisKA"/>
    <property type="match status" value="1"/>
</dbReference>
<dbReference type="PANTHER" id="PTHR44936:SF10">
    <property type="entry name" value="SENSOR PROTEIN RSTB"/>
    <property type="match status" value="1"/>
</dbReference>
<dbReference type="PROSITE" id="PS50885">
    <property type="entry name" value="HAMP"/>
    <property type="match status" value="1"/>
</dbReference>
<protein>
    <recommendedName>
        <fullName evidence="3">histidine kinase</fullName>
        <ecNumber evidence="3">2.7.13.3</ecNumber>
    </recommendedName>
</protein>
<gene>
    <name evidence="13" type="ORF">MUB46_13695</name>
</gene>
<dbReference type="Pfam" id="PF00512">
    <property type="entry name" value="HisKA"/>
    <property type="match status" value="1"/>
</dbReference>
<proteinExistence type="predicted"/>
<dbReference type="InterPro" id="IPR003660">
    <property type="entry name" value="HAMP_dom"/>
</dbReference>
<comment type="catalytic activity">
    <reaction evidence="1">
        <text>ATP + protein L-histidine = ADP + protein N-phospho-L-histidine.</text>
        <dbReference type="EC" id="2.7.13.3"/>
    </reaction>
</comment>
<dbReference type="EC" id="2.7.13.3" evidence="3"/>
<keyword evidence="5" id="KW-0597">Phosphoprotein</keyword>
<evidence type="ECO:0000256" key="4">
    <source>
        <dbReference type="ARBA" id="ARBA00022475"/>
    </source>
</evidence>
<accession>A0AAW5QY51</accession>
<evidence type="ECO:0000313" key="13">
    <source>
        <dbReference type="EMBL" id="MCT8972915.1"/>
    </source>
</evidence>